<gene>
    <name evidence="16" type="primary">RNF138</name>
</gene>
<keyword evidence="6" id="KW-0808">Transferase</keyword>
<dbReference type="InterPro" id="IPR013083">
    <property type="entry name" value="Znf_RING/FYVE/PHD"/>
</dbReference>
<dbReference type="InterPro" id="IPR034734">
    <property type="entry name" value="ZF_C2HC_RNF"/>
</dbReference>
<dbReference type="PROSITE" id="PS50089">
    <property type="entry name" value="ZF_RING_2"/>
    <property type="match status" value="1"/>
</dbReference>
<dbReference type="SMART" id="SM00184">
    <property type="entry name" value="RING"/>
    <property type="match status" value="1"/>
</dbReference>
<evidence type="ECO:0000256" key="3">
    <source>
        <dbReference type="ARBA" id="ARBA00004906"/>
    </source>
</evidence>
<proteinExistence type="predicted"/>
<comment type="pathway">
    <text evidence="3">Protein modification; protein ubiquitination.</text>
</comment>
<sequence>MEEDGPSGAPCGEHQESQEEFECPICQEVFRTPIRTKSCGHVFCRSCFVAAVRTRGPSCPLCRGPVCEDEKRAADVQRQMRERKGSCRACGALCFLSRMRTHYRYCRKYAEEYGGPPAAVALPGARAGDPNGAGASPIEGPLSMYCCPYCPLQGLRDTALVQHCLGSHPTARSPAVCPICAATSWGDASYRSGNFIGHLRLRHRFSYNNYMVSGPGGGQRGQAASPSLQPAQNAFCVFRARGPETGRKAGRLLLTAGLTLCFSTLTFVSSTPQDMNEDEDVQVNRALQESRCPDVAVLTPSP</sequence>
<keyword evidence="9" id="KW-0833">Ubl conjugation pathway</keyword>
<evidence type="ECO:0000256" key="6">
    <source>
        <dbReference type="ARBA" id="ARBA00022679"/>
    </source>
</evidence>
<dbReference type="PANTHER" id="PTHR46016:SF4">
    <property type="entry name" value="E3 UBIQUITIN-PROTEIN LIGASE RNF166"/>
    <property type="match status" value="1"/>
</dbReference>
<dbReference type="EC" id="2.3.2.27" evidence="4"/>
<keyword evidence="8 14" id="KW-0863">Zinc-finger</keyword>
<name>A0A8C9R9V6_SCLFO</name>
<dbReference type="InterPro" id="IPR051438">
    <property type="entry name" value="RNF_E3_ubiq-protein_ligase"/>
</dbReference>
<dbReference type="UniPathway" id="UPA00143"/>
<dbReference type="Proteomes" id="UP000694397">
    <property type="component" value="Chromosome 7"/>
</dbReference>
<dbReference type="GO" id="GO:0061630">
    <property type="term" value="F:ubiquitin protein ligase activity"/>
    <property type="evidence" value="ECO:0007669"/>
    <property type="project" value="UniProtKB-EC"/>
</dbReference>
<dbReference type="Ensembl" id="ENSSFOT00015012341.2">
    <property type="protein sequence ID" value="ENSSFOP00015012187.2"/>
    <property type="gene ID" value="ENSSFOG00015007868.2"/>
</dbReference>
<dbReference type="InterPro" id="IPR008598">
    <property type="entry name" value="Di19_Zn-bd"/>
</dbReference>
<keyword evidence="5" id="KW-0963">Cytoplasm</keyword>
<dbReference type="GeneTree" id="ENSGT00950000182909"/>
<dbReference type="InterPro" id="IPR001841">
    <property type="entry name" value="Znf_RING"/>
</dbReference>
<dbReference type="OrthoDB" id="7873042at2759"/>
<evidence type="ECO:0000256" key="4">
    <source>
        <dbReference type="ARBA" id="ARBA00012483"/>
    </source>
</evidence>
<dbReference type="Pfam" id="PF05605">
    <property type="entry name" value="zf-Di19"/>
    <property type="match status" value="1"/>
</dbReference>
<comment type="subcellular location">
    <subcellularLocation>
        <location evidence="2">Cytoplasm</location>
    </subcellularLocation>
</comment>
<evidence type="ECO:0000256" key="2">
    <source>
        <dbReference type="ARBA" id="ARBA00004496"/>
    </source>
</evidence>
<evidence type="ECO:0000256" key="9">
    <source>
        <dbReference type="ARBA" id="ARBA00022786"/>
    </source>
</evidence>
<dbReference type="Gene3D" id="3.30.40.10">
    <property type="entry name" value="Zinc/RING finger domain, C3HC4 (zinc finger)"/>
    <property type="match status" value="1"/>
</dbReference>
<evidence type="ECO:0000256" key="5">
    <source>
        <dbReference type="ARBA" id="ARBA00022490"/>
    </source>
</evidence>
<dbReference type="AlphaFoldDB" id="A0A8C9R9V6"/>
<evidence type="ECO:0000256" key="10">
    <source>
        <dbReference type="ARBA" id="ARBA00022833"/>
    </source>
</evidence>
<evidence type="ECO:0000256" key="14">
    <source>
        <dbReference type="PROSITE-ProRule" id="PRU00175"/>
    </source>
</evidence>
<evidence type="ECO:0000259" key="15">
    <source>
        <dbReference type="PROSITE" id="PS50089"/>
    </source>
</evidence>
<evidence type="ECO:0000313" key="16">
    <source>
        <dbReference type="Ensembl" id="ENSSFOP00015012187.2"/>
    </source>
</evidence>
<evidence type="ECO:0000256" key="1">
    <source>
        <dbReference type="ARBA" id="ARBA00000900"/>
    </source>
</evidence>
<evidence type="ECO:0000256" key="13">
    <source>
        <dbReference type="ARBA" id="ARBA00041621"/>
    </source>
</evidence>
<evidence type="ECO:0000256" key="11">
    <source>
        <dbReference type="ARBA" id="ARBA00039320"/>
    </source>
</evidence>
<reference evidence="16" key="2">
    <citation type="submission" date="2025-08" db="UniProtKB">
        <authorList>
            <consortium name="Ensembl"/>
        </authorList>
    </citation>
    <scope>IDENTIFICATION</scope>
</reference>
<keyword evidence="17" id="KW-1185">Reference proteome</keyword>
<dbReference type="GO" id="GO:0000209">
    <property type="term" value="P:protein polyubiquitination"/>
    <property type="evidence" value="ECO:0007669"/>
    <property type="project" value="TreeGrafter"/>
</dbReference>
<dbReference type="PANTHER" id="PTHR46016">
    <property type="entry name" value="ZINC FINGER, RING/FYVE/PHD-TYPE"/>
    <property type="match status" value="1"/>
</dbReference>
<dbReference type="GO" id="GO:0005737">
    <property type="term" value="C:cytoplasm"/>
    <property type="evidence" value="ECO:0007669"/>
    <property type="project" value="UniProtKB-SubCell"/>
</dbReference>
<protein>
    <recommendedName>
        <fullName evidence="11">E3 ubiquitin-protein ligase RNF166</fullName>
        <ecNumber evidence="4">2.3.2.27</ecNumber>
    </recommendedName>
    <alternativeName>
        <fullName evidence="13">RING finger protein 166</fullName>
    </alternativeName>
    <alternativeName>
        <fullName evidence="12">RING-type E3 ubiquitin transferase RNF166</fullName>
    </alternativeName>
</protein>
<dbReference type="GO" id="GO:0006511">
    <property type="term" value="P:ubiquitin-dependent protein catabolic process"/>
    <property type="evidence" value="ECO:0007669"/>
    <property type="project" value="TreeGrafter"/>
</dbReference>
<evidence type="ECO:0000256" key="7">
    <source>
        <dbReference type="ARBA" id="ARBA00022723"/>
    </source>
</evidence>
<reference evidence="16 17" key="1">
    <citation type="submission" date="2019-04" db="EMBL/GenBank/DDBJ databases">
        <authorList>
            <consortium name="Wellcome Sanger Institute Data Sharing"/>
        </authorList>
    </citation>
    <scope>NUCLEOTIDE SEQUENCE [LARGE SCALE GENOMIC DNA]</scope>
</reference>
<evidence type="ECO:0000256" key="8">
    <source>
        <dbReference type="ARBA" id="ARBA00022771"/>
    </source>
</evidence>
<feature type="domain" description="RING-type" evidence="15">
    <location>
        <begin position="23"/>
        <end position="63"/>
    </location>
</feature>
<accession>A0A8C9R9V6</accession>
<organism evidence="16 17">
    <name type="scientific">Scleropages formosus</name>
    <name type="common">Asian bonytongue</name>
    <name type="synonym">Osteoglossum formosum</name>
    <dbReference type="NCBI Taxonomy" id="113540"/>
    <lineage>
        <taxon>Eukaryota</taxon>
        <taxon>Metazoa</taxon>
        <taxon>Chordata</taxon>
        <taxon>Craniata</taxon>
        <taxon>Vertebrata</taxon>
        <taxon>Euteleostomi</taxon>
        <taxon>Actinopterygii</taxon>
        <taxon>Neopterygii</taxon>
        <taxon>Teleostei</taxon>
        <taxon>Osteoglossocephala</taxon>
        <taxon>Osteoglossomorpha</taxon>
        <taxon>Osteoglossiformes</taxon>
        <taxon>Osteoglossidae</taxon>
        <taxon>Scleropages</taxon>
    </lineage>
</organism>
<dbReference type="SUPFAM" id="SSF57850">
    <property type="entry name" value="RING/U-box"/>
    <property type="match status" value="1"/>
</dbReference>
<evidence type="ECO:0000256" key="12">
    <source>
        <dbReference type="ARBA" id="ARBA00041350"/>
    </source>
</evidence>
<keyword evidence="10" id="KW-0862">Zinc</keyword>
<dbReference type="CDD" id="cd16544">
    <property type="entry name" value="RING-HC_RNF138"/>
    <property type="match status" value="1"/>
</dbReference>
<evidence type="ECO:0000313" key="17">
    <source>
        <dbReference type="Proteomes" id="UP000694397"/>
    </source>
</evidence>
<reference evidence="16" key="3">
    <citation type="submission" date="2025-09" db="UniProtKB">
        <authorList>
            <consortium name="Ensembl"/>
        </authorList>
    </citation>
    <scope>IDENTIFICATION</scope>
</reference>
<dbReference type="GO" id="GO:0008270">
    <property type="term" value="F:zinc ion binding"/>
    <property type="evidence" value="ECO:0007669"/>
    <property type="project" value="UniProtKB-KW"/>
</dbReference>
<comment type="catalytic activity">
    <reaction evidence="1">
        <text>S-ubiquitinyl-[E2 ubiquitin-conjugating enzyme]-L-cysteine + [acceptor protein]-L-lysine = [E2 ubiquitin-conjugating enzyme]-L-cysteine + N(6)-ubiquitinyl-[acceptor protein]-L-lysine.</text>
        <dbReference type="EC" id="2.3.2.27"/>
    </reaction>
</comment>
<dbReference type="Pfam" id="PF13923">
    <property type="entry name" value="zf-C3HC4_2"/>
    <property type="match status" value="1"/>
</dbReference>
<dbReference type="Pfam" id="PF18574">
    <property type="entry name" value="zf_C2HC_14"/>
    <property type="match status" value="1"/>
</dbReference>
<keyword evidence="7" id="KW-0479">Metal-binding</keyword>